<dbReference type="Gene3D" id="2.60.120.200">
    <property type="match status" value="1"/>
</dbReference>
<evidence type="ECO:0000256" key="3">
    <source>
        <dbReference type="ARBA" id="ARBA00022729"/>
    </source>
</evidence>
<proteinExistence type="predicted"/>
<dbReference type="GO" id="GO:0030134">
    <property type="term" value="C:COPII-coated ER to Golgi transport vesicle"/>
    <property type="evidence" value="ECO:0007669"/>
    <property type="project" value="TreeGrafter"/>
</dbReference>
<gene>
    <name evidence="8" type="ORF">MSPICULIGERA_LOCUS5859</name>
</gene>
<evidence type="ECO:0000256" key="2">
    <source>
        <dbReference type="ARBA" id="ARBA00022692"/>
    </source>
</evidence>
<dbReference type="PANTHER" id="PTHR12223">
    <property type="entry name" value="VESICULAR MANNOSE-BINDING LECTIN"/>
    <property type="match status" value="1"/>
</dbReference>
<dbReference type="AlphaFoldDB" id="A0AA36CF77"/>
<feature type="transmembrane region" description="Helical" evidence="6">
    <location>
        <begin position="298"/>
        <end position="318"/>
    </location>
</feature>
<evidence type="ECO:0000259" key="7">
    <source>
        <dbReference type="PROSITE" id="PS51328"/>
    </source>
</evidence>
<feature type="non-terminal residue" evidence="8">
    <location>
        <position position="1"/>
    </location>
</feature>
<dbReference type="InterPro" id="IPR051136">
    <property type="entry name" value="Intracellular_Lectin-GPT"/>
</dbReference>
<keyword evidence="4 6" id="KW-1133">Transmembrane helix</keyword>
<keyword evidence="9" id="KW-1185">Reference proteome</keyword>
<accession>A0AA36CF77</accession>
<dbReference type="PROSITE" id="PS51328">
    <property type="entry name" value="L_LECTIN_LIKE"/>
    <property type="match status" value="1"/>
</dbReference>
<dbReference type="GO" id="GO:0005789">
    <property type="term" value="C:endoplasmic reticulum membrane"/>
    <property type="evidence" value="ECO:0007669"/>
    <property type="project" value="TreeGrafter"/>
</dbReference>
<dbReference type="GO" id="GO:0000139">
    <property type="term" value="C:Golgi membrane"/>
    <property type="evidence" value="ECO:0007669"/>
    <property type="project" value="TreeGrafter"/>
</dbReference>
<dbReference type="GO" id="GO:0005537">
    <property type="term" value="F:D-mannose binding"/>
    <property type="evidence" value="ECO:0007669"/>
    <property type="project" value="TreeGrafter"/>
</dbReference>
<dbReference type="GO" id="GO:0006888">
    <property type="term" value="P:endoplasmic reticulum to Golgi vesicle-mediated transport"/>
    <property type="evidence" value="ECO:0007669"/>
    <property type="project" value="TreeGrafter"/>
</dbReference>
<evidence type="ECO:0000256" key="5">
    <source>
        <dbReference type="ARBA" id="ARBA00023136"/>
    </source>
</evidence>
<name>A0AA36CF77_9BILA</name>
<feature type="domain" description="L-type lectin-like" evidence="7">
    <location>
        <begin position="27"/>
        <end position="261"/>
    </location>
</feature>
<dbReference type="InterPro" id="IPR005052">
    <property type="entry name" value="Lectin_leg"/>
</dbReference>
<dbReference type="Proteomes" id="UP001177023">
    <property type="component" value="Unassembled WGS sequence"/>
</dbReference>
<protein>
    <recommendedName>
        <fullName evidence="7">L-type lectin-like domain-containing protein</fullName>
    </recommendedName>
</protein>
<organism evidence="8 9">
    <name type="scientific">Mesorhabditis spiculigera</name>
    <dbReference type="NCBI Taxonomy" id="96644"/>
    <lineage>
        <taxon>Eukaryota</taxon>
        <taxon>Metazoa</taxon>
        <taxon>Ecdysozoa</taxon>
        <taxon>Nematoda</taxon>
        <taxon>Chromadorea</taxon>
        <taxon>Rhabditida</taxon>
        <taxon>Rhabditina</taxon>
        <taxon>Rhabditomorpha</taxon>
        <taxon>Rhabditoidea</taxon>
        <taxon>Rhabditidae</taxon>
        <taxon>Mesorhabditinae</taxon>
        <taxon>Mesorhabditis</taxon>
    </lineage>
</organism>
<evidence type="ECO:0000256" key="6">
    <source>
        <dbReference type="SAM" id="Phobius"/>
    </source>
</evidence>
<dbReference type="SUPFAM" id="SSF49899">
    <property type="entry name" value="Concanavalin A-like lectins/glucanases"/>
    <property type="match status" value="1"/>
</dbReference>
<comment type="caution">
    <text evidence="8">The sequence shown here is derived from an EMBL/GenBank/DDBJ whole genome shotgun (WGS) entry which is preliminary data.</text>
</comment>
<keyword evidence="2 6" id="KW-0812">Transmembrane</keyword>
<evidence type="ECO:0000313" key="8">
    <source>
        <dbReference type="EMBL" id="CAJ0567303.1"/>
    </source>
</evidence>
<keyword evidence="3" id="KW-0732">Signal</keyword>
<dbReference type="GO" id="GO:0005793">
    <property type="term" value="C:endoplasmic reticulum-Golgi intermediate compartment"/>
    <property type="evidence" value="ECO:0007669"/>
    <property type="project" value="TreeGrafter"/>
</dbReference>
<keyword evidence="5 6" id="KW-0472">Membrane</keyword>
<evidence type="ECO:0000313" key="9">
    <source>
        <dbReference type="Proteomes" id="UP001177023"/>
    </source>
</evidence>
<evidence type="ECO:0000256" key="1">
    <source>
        <dbReference type="ARBA" id="ARBA00004479"/>
    </source>
</evidence>
<dbReference type="Pfam" id="PF03388">
    <property type="entry name" value="Lectin_leg-like"/>
    <property type="match status" value="1"/>
</dbReference>
<evidence type="ECO:0000256" key="4">
    <source>
        <dbReference type="ARBA" id="ARBA00022989"/>
    </source>
</evidence>
<dbReference type="InterPro" id="IPR013320">
    <property type="entry name" value="ConA-like_dom_sf"/>
</dbReference>
<dbReference type="PANTHER" id="PTHR12223:SF28">
    <property type="entry name" value="LECTIN, MANNOSE BINDING 1 LIKE"/>
    <property type="match status" value="1"/>
</dbReference>
<dbReference type="EMBL" id="CATQJA010001453">
    <property type="protein sequence ID" value="CAJ0567303.1"/>
    <property type="molecule type" value="Genomic_DNA"/>
</dbReference>
<sequence>MRGVVLVASFLGVLLAQGAGNPSIEGSHVDEERGFAMRDFELRPPFPNLYTAWDTTGDSVMINNRISLTRDQRSMRGTIWSRARVQERDWEAQASIRIYGNAGKLHAEGIALWHVADAPLPGPVFGVNENFKGVGVLFDTYKNDPNNHESYPRLSLVLNDGTQNLDWDKDGANLNLGSCHVTGGAQSPDTDARSNKVFRILLRYYMENLELYYSQYDDFKWTACAKVEAVRLPTNYIFGMSASTGDLTNNHEIVTFKVSALDAPPHSSMPAVVPEHKVDTPAQPVIQQSEGWGWGMKFFFLLLALTLCGVGFYIYKAVWLPKVQMRKRFY</sequence>
<comment type="subcellular location">
    <subcellularLocation>
        <location evidence="1">Membrane</location>
        <topology evidence="1">Single-pass type I membrane protein</topology>
    </subcellularLocation>
</comment>
<reference evidence="8" key="1">
    <citation type="submission" date="2023-06" db="EMBL/GenBank/DDBJ databases">
        <authorList>
            <person name="Delattre M."/>
        </authorList>
    </citation>
    <scope>NUCLEOTIDE SEQUENCE</scope>
    <source>
        <strain evidence="8">AF72</strain>
    </source>
</reference>